<dbReference type="EMBL" id="FUYJ01000003">
    <property type="protein sequence ID" value="SKA97550.1"/>
    <property type="molecule type" value="Genomic_DNA"/>
</dbReference>
<dbReference type="AlphaFoldDB" id="A0A1T4Y744"/>
<dbReference type="InterPro" id="IPR014284">
    <property type="entry name" value="RNA_pol_sigma-70_dom"/>
</dbReference>
<organism evidence="7 8">
    <name type="scientific">Sporosarcina newyorkensis</name>
    <dbReference type="NCBI Taxonomy" id="759851"/>
    <lineage>
        <taxon>Bacteria</taxon>
        <taxon>Bacillati</taxon>
        <taxon>Bacillota</taxon>
        <taxon>Bacilli</taxon>
        <taxon>Bacillales</taxon>
        <taxon>Caryophanaceae</taxon>
        <taxon>Sporosarcina</taxon>
    </lineage>
</organism>
<evidence type="ECO:0000256" key="2">
    <source>
        <dbReference type="ARBA" id="ARBA00023015"/>
    </source>
</evidence>
<dbReference type="InterPro" id="IPR013325">
    <property type="entry name" value="RNA_pol_sigma_r2"/>
</dbReference>
<evidence type="ECO:0000313" key="7">
    <source>
        <dbReference type="EMBL" id="SKA97550.1"/>
    </source>
</evidence>
<sequence>MNNKKVRAVMNKLEEEYEEIHPKIYAFFYSKTGNRMTAEDLCHDTFYESCKNIVSYNGHSTLSTWVFSIAINLLKKYYRKNKYQQSLMQKLATLPEIEVHSLEELAEINEDTKILLHHISKLDDASREIILLRIYGELSFAEIGVLVGKSENYTRVTFHRLKLKIQKLMEVTL</sequence>
<dbReference type="GO" id="GO:0003677">
    <property type="term" value="F:DNA binding"/>
    <property type="evidence" value="ECO:0007669"/>
    <property type="project" value="UniProtKB-KW"/>
</dbReference>
<keyword evidence="5" id="KW-0804">Transcription</keyword>
<dbReference type="Gene3D" id="1.10.1740.10">
    <property type="match status" value="1"/>
</dbReference>
<dbReference type="InterPro" id="IPR039425">
    <property type="entry name" value="RNA_pol_sigma-70-like"/>
</dbReference>
<evidence type="ECO:0000259" key="6">
    <source>
        <dbReference type="Pfam" id="PF04542"/>
    </source>
</evidence>
<keyword evidence="4" id="KW-0238">DNA-binding</keyword>
<dbReference type="InterPro" id="IPR013324">
    <property type="entry name" value="RNA_pol_sigma_r3/r4-like"/>
</dbReference>
<proteinExistence type="inferred from homology"/>
<accession>A0A1T4Y744</accession>
<dbReference type="InterPro" id="IPR007627">
    <property type="entry name" value="RNA_pol_sigma70_r2"/>
</dbReference>
<dbReference type="Proteomes" id="UP000190042">
    <property type="component" value="Unassembled WGS sequence"/>
</dbReference>
<evidence type="ECO:0000256" key="1">
    <source>
        <dbReference type="ARBA" id="ARBA00010641"/>
    </source>
</evidence>
<feature type="domain" description="RNA polymerase sigma-70 region 2" evidence="6">
    <location>
        <begin position="17"/>
        <end position="82"/>
    </location>
</feature>
<keyword evidence="2" id="KW-0805">Transcription regulation</keyword>
<dbReference type="SUPFAM" id="SSF88659">
    <property type="entry name" value="Sigma3 and sigma4 domains of RNA polymerase sigma factors"/>
    <property type="match status" value="1"/>
</dbReference>
<dbReference type="SUPFAM" id="SSF88946">
    <property type="entry name" value="Sigma2 domain of RNA polymerase sigma factors"/>
    <property type="match status" value="1"/>
</dbReference>
<comment type="similarity">
    <text evidence="1">Belongs to the sigma-70 factor family. ECF subfamily.</text>
</comment>
<keyword evidence="8" id="KW-1185">Reference proteome</keyword>
<keyword evidence="3" id="KW-0731">Sigma factor</keyword>
<dbReference type="NCBIfam" id="TIGR02937">
    <property type="entry name" value="sigma70-ECF"/>
    <property type="match status" value="1"/>
</dbReference>
<evidence type="ECO:0000256" key="3">
    <source>
        <dbReference type="ARBA" id="ARBA00023082"/>
    </source>
</evidence>
<reference evidence="8" key="1">
    <citation type="submission" date="2017-02" db="EMBL/GenBank/DDBJ databases">
        <authorList>
            <person name="Varghese N."/>
            <person name="Submissions S."/>
        </authorList>
    </citation>
    <scope>NUCLEOTIDE SEQUENCE [LARGE SCALE GENOMIC DNA]</scope>
    <source>
        <strain evidence="8">DSM 23966</strain>
    </source>
</reference>
<dbReference type="PANTHER" id="PTHR43133">
    <property type="entry name" value="RNA POLYMERASE ECF-TYPE SIGMA FACTO"/>
    <property type="match status" value="1"/>
</dbReference>
<gene>
    <name evidence="7" type="ORF">SAMN04244570_1893</name>
</gene>
<evidence type="ECO:0000313" key="8">
    <source>
        <dbReference type="Proteomes" id="UP000190042"/>
    </source>
</evidence>
<dbReference type="GO" id="GO:0016987">
    <property type="term" value="F:sigma factor activity"/>
    <property type="evidence" value="ECO:0007669"/>
    <property type="project" value="UniProtKB-KW"/>
</dbReference>
<protein>
    <submittedName>
        <fullName evidence="7">RNA polymerase sigma-70 factor, ECF subfamily</fullName>
    </submittedName>
</protein>
<name>A0A1T4Y744_9BACL</name>
<dbReference type="PANTHER" id="PTHR43133:SF52">
    <property type="entry name" value="ECF RNA POLYMERASE SIGMA FACTOR SIGL"/>
    <property type="match status" value="1"/>
</dbReference>
<dbReference type="Gene3D" id="1.10.10.10">
    <property type="entry name" value="Winged helix-like DNA-binding domain superfamily/Winged helix DNA-binding domain"/>
    <property type="match status" value="1"/>
</dbReference>
<evidence type="ECO:0000256" key="4">
    <source>
        <dbReference type="ARBA" id="ARBA00023125"/>
    </source>
</evidence>
<dbReference type="InterPro" id="IPR036388">
    <property type="entry name" value="WH-like_DNA-bd_sf"/>
</dbReference>
<dbReference type="GO" id="GO:0006352">
    <property type="term" value="P:DNA-templated transcription initiation"/>
    <property type="evidence" value="ECO:0007669"/>
    <property type="project" value="InterPro"/>
</dbReference>
<evidence type="ECO:0000256" key="5">
    <source>
        <dbReference type="ARBA" id="ARBA00023163"/>
    </source>
</evidence>
<dbReference type="Pfam" id="PF04542">
    <property type="entry name" value="Sigma70_r2"/>
    <property type="match status" value="1"/>
</dbReference>